<evidence type="ECO:0000313" key="3">
    <source>
        <dbReference type="Proteomes" id="UP000483820"/>
    </source>
</evidence>
<dbReference type="RefSeq" id="XP_053581109.1">
    <property type="nucleotide sequence ID" value="XM_053732196.1"/>
</dbReference>
<comment type="caution">
    <text evidence="2">The sequence shown here is derived from an EMBL/GenBank/DDBJ whole genome shotgun (WGS) entry which is preliminary data.</text>
</comment>
<evidence type="ECO:0000256" key="1">
    <source>
        <dbReference type="SAM" id="MobiDB-lite"/>
    </source>
</evidence>
<feature type="compositionally biased region" description="Low complexity" evidence="1">
    <location>
        <begin position="30"/>
        <end position="45"/>
    </location>
</feature>
<dbReference type="EMBL" id="WUAV01000005">
    <property type="protein sequence ID" value="KAF1751115.1"/>
    <property type="molecule type" value="Genomic_DNA"/>
</dbReference>
<feature type="compositionally biased region" description="Basic and acidic residues" evidence="1">
    <location>
        <begin position="10"/>
        <end position="22"/>
    </location>
</feature>
<organism evidence="2 3">
    <name type="scientific">Caenorhabditis remanei</name>
    <name type="common">Caenorhabditis vulgaris</name>
    <dbReference type="NCBI Taxonomy" id="31234"/>
    <lineage>
        <taxon>Eukaryota</taxon>
        <taxon>Metazoa</taxon>
        <taxon>Ecdysozoa</taxon>
        <taxon>Nematoda</taxon>
        <taxon>Chromadorea</taxon>
        <taxon>Rhabditida</taxon>
        <taxon>Rhabditina</taxon>
        <taxon>Rhabditomorpha</taxon>
        <taxon>Rhabditoidea</taxon>
        <taxon>Rhabditidae</taxon>
        <taxon>Peloderinae</taxon>
        <taxon>Caenorhabditis</taxon>
    </lineage>
</organism>
<evidence type="ECO:0000313" key="2">
    <source>
        <dbReference type="EMBL" id="KAF1751115.1"/>
    </source>
</evidence>
<sequence length="120" mass="12747">MTIYTGLPTSDDKSNTSRRSDVTDGGSNGVEGRVSSSGGPVSSDSAFGASLLRRRIVRVGPNDECEKNFFNSSTGKSRLFNAIEFLARTSPSLSDRCATDDEGSVTIDDARVIRAFEAAC</sequence>
<dbReference type="CTD" id="78776581"/>
<name>A0A6A5G8W1_CAERE</name>
<accession>A0A6A5G8W1</accession>
<dbReference type="KEGG" id="crq:GCK72_017669"/>
<dbReference type="AlphaFoldDB" id="A0A6A5G8W1"/>
<reference evidence="2 3" key="1">
    <citation type="submission" date="2019-12" db="EMBL/GenBank/DDBJ databases">
        <title>Chromosome-level assembly of the Caenorhabditis remanei genome.</title>
        <authorList>
            <person name="Teterina A.A."/>
            <person name="Willis J.H."/>
            <person name="Phillips P.C."/>
        </authorList>
    </citation>
    <scope>NUCLEOTIDE SEQUENCE [LARGE SCALE GENOMIC DNA]</scope>
    <source>
        <strain evidence="2 3">PX506</strain>
        <tissue evidence="2">Whole organism</tissue>
    </source>
</reference>
<dbReference type="Proteomes" id="UP000483820">
    <property type="component" value="Chromosome V"/>
</dbReference>
<proteinExistence type="predicted"/>
<gene>
    <name evidence="2" type="ORF">GCK72_017669</name>
</gene>
<feature type="region of interest" description="Disordered" evidence="1">
    <location>
        <begin position="1"/>
        <end position="46"/>
    </location>
</feature>
<dbReference type="GeneID" id="78776581"/>
<protein>
    <submittedName>
        <fullName evidence="2">Uncharacterized protein</fullName>
    </submittedName>
</protein>